<dbReference type="AlphaFoldDB" id="A0A0Q9WDX1"/>
<proteinExistence type="predicted"/>
<reference evidence="2 3" key="1">
    <citation type="journal article" date="2007" name="Nature">
        <title>Evolution of genes and genomes on the Drosophila phylogeny.</title>
        <authorList>
            <consortium name="Drosophila 12 Genomes Consortium"/>
            <person name="Clark A.G."/>
            <person name="Eisen M.B."/>
            <person name="Smith D.R."/>
            <person name="Bergman C.M."/>
            <person name="Oliver B."/>
            <person name="Markow T.A."/>
            <person name="Kaufman T.C."/>
            <person name="Kellis M."/>
            <person name="Gelbart W."/>
            <person name="Iyer V.N."/>
            <person name="Pollard D.A."/>
            <person name="Sackton T.B."/>
            <person name="Larracuente A.M."/>
            <person name="Singh N.D."/>
            <person name="Abad J.P."/>
            <person name="Abt D.N."/>
            <person name="Adryan B."/>
            <person name="Aguade M."/>
            <person name="Akashi H."/>
            <person name="Anderson W.W."/>
            <person name="Aquadro C.F."/>
            <person name="Ardell D.H."/>
            <person name="Arguello R."/>
            <person name="Artieri C.G."/>
            <person name="Barbash D.A."/>
            <person name="Barker D."/>
            <person name="Barsanti P."/>
            <person name="Batterham P."/>
            <person name="Batzoglou S."/>
            <person name="Begun D."/>
            <person name="Bhutkar A."/>
            <person name="Blanco E."/>
            <person name="Bosak S.A."/>
            <person name="Bradley R.K."/>
            <person name="Brand A.D."/>
            <person name="Brent M.R."/>
            <person name="Brooks A.N."/>
            <person name="Brown R.H."/>
            <person name="Butlin R.K."/>
            <person name="Caggese C."/>
            <person name="Calvi B.R."/>
            <person name="Bernardo de Carvalho A."/>
            <person name="Caspi A."/>
            <person name="Castrezana S."/>
            <person name="Celniker S.E."/>
            <person name="Chang J.L."/>
            <person name="Chapple C."/>
            <person name="Chatterji S."/>
            <person name="Chinwalla A."/>
            <person name="Civetta A."/>
            <person name="Clifton S.W."/>
            <person name="Comeron J.M."/>
            <person name="Costello J.C."/>
            <person name="Coyne J.A."/>
            <person name="Daub J."/>
            <person name="David R.G."/>
            <person name="Delcher A.L."/>
            <person name="Delehaunty K."/>
            <person name="Do C.B."/>
            <person name="Ebling H."/>
            <person name="Edwards K."/>
            <person name="Eickbush T."/>
            <person name="Evans J.D."/>
            <person name="Filipski A."/>
            <person name="Findeiss S."/>
            <person name="Freyhult E."/>
            <person name="Fulton L."/>
            <person name="Fulton R."/>
            <person name="Garcia A.C."/>
            <person name="Gardiner A."/>
            <person name="Garfield D.A."/>
            <person name="Garvin B.E."/>
            <person name="Gibson G."/>
            <person name="Gilbert D."/>
            <person name="Gnerre S."/>
            <person name="Godfrey J."/>
            <person name="Good R."/>
            <person name="Gotea V."/>
            <person name="Gravely B."/>
            <person name="Greenberg A.J."/>
            <person name="Griffiths-Jones S."/>
            <person name="Gross S."/>
            <person name="Guigo R."/>
            <person name="Gustafson E.A."/>
            <person name="Haerty W."/>
            <person name="Hahn M.W."/>
            <person name="Halligan D.L."/>
            <person name="Halpern A.L."/>
            <person name="Halter G.M."/>
            <person name="Han M.V."/>
            <person name="Heger A."/>
            <person name="Hillier L."/>
            <person name="Hinrichs A.S."/>
            <person name="Holmes I."/>
            <person name="Hoskins R.A."/>
            <person name="Hubisz M.J."/>
            <person name="Hultmark D."/>
            <person name="Huntley M.A."/>
            <person name="Jaffe D.B."/>
            <person name="Jagadeeshan S."/>
            <person name="Jeck W.R."/>
            <person name="Johnson J."/>
            <person name="Jones C.D."/>
            <person name="Jordan W.C."/>
            <person name="Karpen G.H."/>
            <person name="Kataoka E."/>
            <person name="Keightley P.D."/>
            <person name="Kheradpour P."/>
            <person name="Kirkness E.F."/>
            <person name="Koerich L.B."/>
            <person name="Kristiansen K."/>
            <person name="Kudrna D."/>
            <person name="Kulathinal R.J."/>
            <person name="Kumar S."/>
            <person name="Kwok R."/>
            <person name="Lander E."/>
            <person name="Langley C.H."/>
            <person name="Lapoint R."/>
            <person name="Lazzaro B.P."/>
            <person name="Lee S.J."/>
            <person name="Levesque L."/>
            <person name="Li R."/>
            <person name="Lin C.F."/>
            <person name="Lin M.F."/>
            <person name="Lindblad-Toh K."/>
            <person name="Llopart A."/>
            <person name="Long M."/>
            <person name="Low L."/>
            <person name="Lozovsky E."/>
            <person name="Lu J."/>
            <person name="Luo M."/>
            <person name="Machado C.A."/>
            <person name="Makalowski W."/>
            <person name="Marzo M."/>
            <person name="Matsuda M."/>
            <person name="Matzkin L."/>
            <person name="McAllister B."/>
            <person name="McBride C.S."/>
            <person name="McKernan B."/>
            <person name="McKernan K."/>
            <person name="Mendez-Lago M."/>
            <person name="Minx P."/>
            <person name="Mollenhauer M.U."/>
            <person name="Montooth K."/>
            <person name="Mount S.M."/>
            <person name="Mu X."/>
            <person name="Myers E."/>
            <person name="Negre B."/>
            <person name="Newfeld S."/>
            <person name="Nielsen R."/>
            <person name="Noor M.A."/>
            <person name="O'Grady P."/>
            <person name="Pachter L."/>
            <person name="Papaceit M."/>
            <person name="Parisi M.J."/>
            <person name="Parisi M."/>
            <person name="Parts L."/>
            <person name="Pedersen J.S."/>
            <person name="Pesole G."/>
            <person name="Phillippy A.M."/>
            <person name="Ponting C.P."/>
            <person name="Pop M."/>
            <person name="Porcelli D."/>
            <person name="Powell J.R."/>
            <person name="Prohaska S."/>
            <person name="Pruitt K."/>
            <person name="Puig M."/>
            <person name="Quesneville H."/>
            <person name="Ram K.R."/>
            <person name="Rand D."/>
            <person name="Rasmussen M.D."/>
            <person name="Reed L.K."/>
            <person name="Reenan R."/>
            <person name="Reily A."/>
            <person name="Remington K.A."/>
            <person name="Rieger T.T."/>
            <person name="Ritchie M.G."/>
            <person name="Robin C."/>
            <person name="Rogers Y.H."/>
            <person name="Rohde C."/>
            <person name="Rozas J."/>
            <person name="Rubenfield M.J."/>
            <person name="Ruiz A."/>
            <person name="Russo S."/>
            <person name="Salzberg S.L."/>
            <person name="Sanchez-Gracia A."/>
            <person name="Saranga D.J."/>
            <person name="Sato H."/>
            <person name="Schaeffer S.W."/>
            <person name="Schatz M.C."/>
            <person name="Schlenke T."/>
            <person name="Schwartz R."/>
            <person name="Segarra C."/>
            <person name="Singh R.S."/>
            <person name="Sirot L."/>
            <person name="Sirota M."/>
            <person name="Sisneros N.B."/>
            <person name="Smith C.D."/>
            <person name="Smith T.F."/>
            <person name="Spieth J."/>
            <person name="Stage D.E."/>
            <person name="Stark A."/>
            <person name="Stephan W."/>
            <person name="Strausberg R.L."/>
            <person name="Strempel S."/>
            <person name="Sturgill D."/>
            <person name="Sutton G."/>
            <person name="Sutton G.G."/>
            <person name="Tao W."/>
            <person name="Teichmann S."/>
            <person name="Tobari Y.N."/>
            <person name="Tomimura Y."/>
            <person name="Tsolas J.M."/>
            <person name="Valente V.L."/>
            <person name="Venter E."/>
            <person name="Venter J.C."/>
            <person name="Vicario S."/>
            <person name="Vieira F.G."/>
            <person name="Vilella A.J."/>
            <person name="Villasante A."/>
            <person name="Walenz B."/>
            <person name="Wang J."/>
            <person name="Wasserman M."/>
            <person name="Watts T."/>
            <person name="Wilson D."/>
            <person name="Wilson R.K."/>
            <person name="Wing R.A."/>
            <person name="Wolfner M.F."/>
            <person name="Wong A."/>
            <person name="Wong G.K."/>
            <person name="Wu C.I."/>
            <person name="Wu G."/>
            <person name="Yamamoto D."/>
            <person name="Yang H.P."/>
            <person name="Yang S.P."/>
            <person name="Yorke J.A."/>
            <person name="Yoshida K."/>
            <person name="Zdobnov E."/>
            <person name="Zhang P."/>
            <person name="Zhang Y."/>
            <person name="Zimin A.V."/>
            <person name="Baldwin J."/>
            <person name="Abdouelleil A."/>
            <person name="Abdulkadir J."/>
            <person name="Abebe A."/>
            <person name="Abera B."/>
            <person name="Abreu J."/>
            <person name="Acer S.C."/>
            <person name="Aftuck L."/>
            <person name="Alexander A."/>
            <person name="An P."/>
            <person name="Anderson E."/>
            <person name="Anderson S."/>
            <person name="Arachi H."/>
            <person name="Azer M."/>
            <person name="Bachantsang P."/>
            <person name="Barry A."/>
            <person name="Bayul T."/>
            <person name="Berlin A."/>
            <person name="Bessette D."/>
            <person name="Bloom T."/>
            <person name="Blye J."/>
            <person name="Boguslavskiy L."/>
            <person name="Bonnet C."/>
            <person name="Boukhgalter B."/>
            <person name="Bourzgui I."/>
            <person name="Brown A."/>
            <person name="Cahill P."/>
            <person name="Channer S."/>
            <person name="Cheshatsang Y."/>
            <person name="Chuda L."/>
            <person name="Citroen M."/>
            <person name="Collymore A."/>
            <person name="Cooke P."/>
            <person name="Costello M."/>
            <person name="D'Aco K."/>
            <person name="Daza R."/>
            <person name="De Haan G."/>
            <person name="DeGray S."/>
            <person name="DeMaso C."/>
            <person name="Dhargay N."/>
            <person name="Dooley K."/>
            <person name="Dooley E."/>
            <person name="Doricent M."/>
            <person name="Dorje P."/>
            <person name="Dorjee K."/>
            <person name="Dupes A."/>
            <person name="Elong R."/>
            <person name="Falk J."/>
            <person name="Farina A."/>
            <person name="Faro S."/>
            <person name="Ferguson D."/>
            <person name="Fisher S."/>
            <person name="Foley C.D."/>
            <person name="Franke A."/>
            <person name="Friedrich D."/>
            <person name="Gadbois L."/>
            <person name="Gearin G."/>
            <person name="Gearin C.R."/>
            <person name="Giannoukos G."/>
            <person name="Goode T."/>
            <person name="Graham J."/>
            <person name="Grandbois E."/>
            <person name="Grewal S."/>
            <person name="Gyaltsen K."/>
            <person name="Hafez N."/>
            <person name="Hagos B."/>
            <person name="Hall J."/>
            <person name="Henson C."/>
            <person name="Hollinger A."/>
            <person name="Honan T."/>
            <person name="Huard M.D."/>
            <person name="Hughes L."/>
            <person name="Hurhula B."/>
            <person name="Husby M.E."/>
            <person name="Kamat A."/>
            <person name="Kanga B."/>
            <person name="Kashin S."/>
            <person name="Khazanovich D."/>
            <person name="Kisner P."/>
            <person name="Lance K."/>
            <person name="Lara M."/>
            <person name="Lee W."/>
            <person name="Lennon N."/>
            <person name="Letendre F."/>
            <person name="LeVine R."/>
            <person name="Lipovsky A."/>
            <person name="Liu X."/>
            <person name="Liu J."/>
            <person name="Liu S."/>
            <person name="Lokyitsang T."/>
            <person name="Lokyitsang Y."/>
            <person name="Lubonja R."/>
            <person name="Lui A."/>
            <person name="MacDonald P."/>
            <person name="Magnisalis V."/>
            <person name="Maru K."/>
            <person name="Matthews C."/>
            <person name="McCusker W."/>
            <person name="McDonough S."/>
            <person name="Mehta T."/>
            <person name="Meldrim J."/>
            <person name="Meneus L."/>
            <person name="Mihai O."/>
            <person name="Mihalev A."/>
            <person name="Mihova T."/>
            <person name="Mittelman R."/>
            <person name="Mlenga V."/>
            <person name="Montmayeur A."/>
            <person name="Mulrain L."/>
            <person name="Navidi A."/>
            <person name="Naylor J."/>
            <person name="Negash T."/>
            <person name="Nguyen T."/>
            <person name="Nguyen N."/>
            <person name="Nicol R."/>
            <person name="Norbu C."/>
            <person name="Norbu N."/>
            <person name="Novod N."/>
            <person name="O'Neill B."/>
            <person name="Osman S."/>
            <person name="Markiewicz E."/>
            <person name="Oyono O.L."/>
            <person name="Patti C."/>
            <person name="Phunkhang P."/>
            <person name="Pierre F."/>
            <person name="Priest M."/>
            <person name="Raghuraman S."/>
            <person name="Rege F."/>
            <person name="Reyes R."/>
            <person name="Rise C."/>
            <person name="Rogov P."/>
            <person name="Ross K."/>
            <person name="Ryan E."/>
            <person name="Settipalli S."/>
            <person name="Shea T."/>
            <person name="Sherpa N."/>
            <person name="Shi L."/>
            <person name="Shih D."/>
            <person name="Sparrow T."/>
            <person name="Spaulding J."/>
            <person name="Stalker J."/>
            <person name="Stange-Thomann N."/>
            <person name="Stavropoulos S."/>
            <person name="Stone C."/>
            <person name="Strader C."/>
            <person name="Tesfaye S."/>
            <person name="Thomson T."/>
            <person name="Thoulutsang Y."/>
            <person name="Thoulutsang D."/>
            <person name="Topham K."/>
            <person name="Topping I."/>
            <person name="Tsamla T."/>
            <person name="Vassiliev H."/>
            <person name="Vo A."/>
            <person name="Wangchuk T."/>
            <person name="Wangdi T."/>
            <person name="Weiand M."/>
            <person name="Wilkinson J."/>
            <person name="Wilson A."/>
            <person name="Yadav S."/>
            <person name="Young G."/>
            <person name="Yu Q."/>
            <person name="Zembek L."/>
            <person name="Zhong D."/>
            <person name="Zimmer A."/>
            <person name="Zwirko Z."/>
            <person name="Jaffe D.B."/>
            <person name="Alvarez P."/>
            <person name="Brockman W."/>
            <person name="Butler J."/>
            <person name="Chin C."/>
            <person name="Gnerre S."/>
            <person name="Grabherr M."/>
            <person name="Kleber M."/>
            <person name="Mauceli E."/>
            <person name="MacCallum I."/>
        </authorList>
    </citation>
    <scope>NUCLEOTIDE SEQUENCE [LARGE SCALE GENOMIC DNA]</scope>
    <source>
        <strain evidence="3">Tucson 15010-1051.87</strain>
    </source>
</reference>
<organism evidence="2 3">
    <name type="scientific">Drosophila virilis</name>
    <name type="common">Fruit fly</name>
    <dbReference type="NCBI Taxonomy" id="7244"/>
    <lineage>
        <taxon>Eukaryota</taxon>
        <taxon>Metazoa</taxon>
        <taxon>Ecdysozoa</taxon>
        <taxon>Arthropoda</taxon>
        <taxon>Hexapoda</taxon>
        <taxon>Insecta</taxon>
        <taxon>Pterygota</taxon>
        <taxon>Neoptera</taxon>
        <taxon>Endopterygota</taxon>
        <taxon>Diptera</taxon>
        <taxon>Brachycera</taxon>
        <taxon>Muscomorpha</taxon>
        <taxon>Ephydroidea</taxon>
        <taxon>Drosophilidae</taxon>
        <taxon>Drosophila</taxon>
    </lineage>
</organism>
<evidence type="ECO:0000313" key="3">
    <source>
        <dbReference type="Proteomes" id="UP000008792"/>
    </source>
</evidence>
<dbReference type="InParanoid" id="A0A0Q9WDX1"/>
<evidence type="ECO:0000256" key="1">
    <source>
        <dbReference type="SAM" id="MobiDB-lite"/>
    </source>
</evidence>
<evidence type="ECO:0000313" key="2">
    <source>
        <dbReference type="EMBL" id="KRF79572.1"/>
    </source>
</evidence>
<dbReference type="OrthoDB" id="7872072at2759"/>
<feature type="region of interest" description="Disordered" evidence="1">
    <location>
        <begin position="1"/>
        <end position="51"/>
    </location>
</feature>
<feature type="region of interest" description="Disordered" evidence="1">
    <location>
        <begin position="126"/>
        <end position="151"/>
    </location>
</feature>
<dbReference type="Proteomes" id="UP000008792">
    <property type="component" value="Unassembled WGS sequence"/>
</dbReference>
<name>A0A0Q9WDX1_DROVI</name>
<dbReference type="KEGG" id="dvi:26530885"/>
<accession>A0A0Q9WDX1</accession>
<protein>
    <submittedName>
        <fullName evidence="2">Uncharacterized protein, isoform A</fullName>
    </submittedName>
</protein>
<dbReference type="EMBL" id="CH940648">
    <property type="protein sequence ID" value="KRF79572.1"/>
    <property type="molecule type" value="Genomic_DNA"/>
</dbReference>
<sequence length="252" mass="28812">MAETNNKKRKPLQDDFIEIEPQAMDVEPQPAANENEAKETQAEPPAEEPTTVDKIAKKLRVRAKKTLRPSVIRRICQIPSKESKELSNNDAEVMYTNSQFGQLFDPCSRSACNMCTLAPRRRTKVRNMAKTRSKSKPKRSTAASKRKMMAKVKRHYTTACDRRLTVKSLLNFEASNRSMPAQSKKRTRQCLCTELNGQVYKLMDLPNDVHDGSSLMLSLRRRQLKRTLSKPRLATKRLVGKRPTNGRKVNKN</sequence>
<keyword evidence="3" id="KW-1185">Reference proteome</keyword>
<gene>
    <name evidence="2" type="primary">Dvir\GJ26115</name>
    <name evidence="2" type="ORF">Dvir_GJ26115</name>
</gene>